<dbReference type="KEGG" id="vg:16045699"/>
<proteinExistence type="predicted"/>
<accession>R9TLU4</accession>
<dbReference type="CDD" id="cd22231">
    <property type="entry name" value="RHH_NikR_HicB-like"/>
    <property type="match status" value="1"/>
</dbReference>
<dbReference type="GeneID" id="16045699"/>
<evidence type="ECO:0000256" key="1">
    <source>
        <dbReference type="SAM" id="MobiDB-lite"/>
    </source>
</evidence>
<protein>
    <submittedName>
        <fullName evidence="2">Uncharacterized protein</fullName>
    </submittedName>
</protein>
<name>R9TLU4_9CAUD</name>
<reference evidence="2 3" key="1">
    <citation type="submission" date="2010-09" db="EMBL/GenBank/DDBJ databases">
        <title>The Genome Sequence of Halorubrum phage CGphi46.</title>
        <authorList>
            <consortium name="The Broad Institute Genome Sequencing Platform"/>
            <person name="Henn M.R."/>
            <person name="Dillon J."/>
            <person name="Levin J."/>
            <person name="Malboeuf C."/>
            <person name="Casali M."/>
            <person name="Russ C."/>
            <person name="Lennon N."/>
            <person name="Chapman S.B."/>
            <person name="Erlich R."/>
            <person name="Young S.K."/>
            <person name="Yandava C."/>
            <person name="Zeng Q."/>
            <person name="Fitzgerald M.F."/>
            <person name="Alvarado L."/>
            <person name="Anderson S."/>
            <person name="Berlin A."/>
            <person name="Chen Z."/>
            <person name="Freedman E."/>
            <person name="Gellesch M."/>
            <person name="Goldberg J."/>
            <person name="Green L."/>
            <person name="Griggs A."/>
            <person name="Gujja S."/>
            <person name="Heilman E."/>
            <person name="Heiman D."/>
            <person name="Hollinger A."/>
            <person name="Howarth C."/>
            <person name="Larson L."/>
            <person name="Mehta T."/>
            <person name="Neiman D."/>
            <person name="Pearson M."/>
            <person name="Roberts A."/>
            <person name="Ryan E."/>
            <person name="Saif S."/>
            <person name="Shea T."/>
            <person name="Shenoy N."/>
            <person name="Sisk P."/>
            <person name="Stolte C."/>
            <person name="Sykes S."/>
            <person name="White J."/>
            <person name="Haas B."/>
            <person name="Nusbaum C."/>
            <person name="Birren B."/>
        </authorList>
    </citation>
    <scope>NUCLEOTIDE SEQUENCE [LARGE SCALE GENOMIC DNA]</scope>
    <source>
        <strain evidence="2 3">CGphi46</strain>
    </source>
</reference>
<evidence type="ECO:0000313" key="3">
    <source>
        <dbReference type="Proteomes" id="UP000202528"/>
    </source>
</evidence>
<dbReference type="EMBL" id="HQ332141">
    <property type="protein sequence ID" value="AGN33823.1"/>
    <property type="molecule type" value="Genomic_DNA"/>
</dbReference>
<organism evidence="2 3">
    <name type="scientific">Halorubrum virus CGphi46</name>
    <dbReference type="NCBI Taxonomy" id="754066"/>
    <lineage>
        <taxon>Viruses</taxon>
        <taxon>Duplodnaviria</taxon>
        <taxon>Heunggongvirae</taxon>
        <taxon>Uroviricota</taxon>
        <taxon>Caudoviricetes</taxon>
        <taxon>Kirjokansivirales</taxon>
        <taxon>Graaviviridae</taxon>
        <taxon>Seejivirus</taxon>
        <taxon>Seejivirus salhabitans</taxon>
    </lineage>
</organism>
<keyword evidence="3" id="KW-1185">Reference proteome</keyword>
<sequence length="97" mass="10380">MRHAHTPVNGVLPLNGCGAVPRSGSVTTPLLNTLPRSHGDMEDRNDVTVPMPGALLEQIDSELEYGDSRSEWIRDACRRKLEGDDPTTNGADAAADA</sequence>
<feature type="region of interest" description="Disordered" evidence="1">
    <location>
        <begin position="28"/>
        <end position="48"/>
    </location>
</feature>
<evidence type="ECO:0000313" key="2">
    <source>
        <dbReference type="EMBL" id="AGN33823.1"/>
    </source>
</evidence>
<feature type="compositionally biased region" description="Basic and acidic residues" evidence="1">
    <location>
        <begin position="37"/>
        <end position="46"/>
    </location>
</feature>
<dbReference type="RefSeq" id="YP_008126570.1">
    <property type="nucleotide sequence ID" value="NC_021537.1"/>
</dbReference>
<dbReference type="Proteomes" id="UP000202528">
    <property type="component" value="Segment"/>
</dbReference>
<gene>
    <name evidence="2" type="ORF">HALG_00035</name>
</gene>